<sequence>MRSSRPASPTSASSPSRSQNESSEDRVIATQLQYSRDESTDDKLGGNIVGSLVLHALVVAAILGWAYIFRAHTPPWGENASNAGAIQATMVASIPLPPKQRELDTGVLTSETPSPAPVVAKEKTEPPPKPTDIPIPTKAVKPPKVAPKETPQPPKHVQPVPPQPKKATTGDTGGVRIPEATMQLKNGSASVSMQDRAFGARFAYYVNIVNRTVAQNWYTQEADPVASNGKSVTIVFDIDREGTPSNARIETRSGSPSLDTSALRALQRVNGFGPLPQGDHITVEYTFNYRRQ</sequence>
<feature type="region of interest" description="Disordered" evidence="10">
    <location>
        <begin position="107"/>
        <end position="175"/>
    </location>
</feature>
<comment type="subcellular location">
    <subcellularLocation>
        <location evidence="1">Cell inner membrane</location>
        <topology evidence="1">Single-pass membrane protein</topology>
        <orientation evidence="1">Periplasmic side</orientation>
    </subcellularLocation>
</comment>
<dbReference type="EMBL" id="CP121194">
    <property type="protein sequence ID" value="XBH11529.1"/>
    <property type="molecule type" value="Genomic_DNA"/>
</dbReference>
<evidence type="ECO:0000256" key="8">
    <source>
        <dbReference type="ARBA" id="ARBA00022989"/>
    </source>
</evidence>
<feature type="region of interest" description="Disordered" evidence="10">
    <location>
        <begin position="1"/>
        <end position="26"/>
    </location>
</feature>
<feature type="compositionally biased region" description="Low complexity" evidence="10">
    <location>
        <begin position="134"/>
        <end position="143"/>
    </location>
</feature>
<dbReference type="PROSITE" id="PS52015">
    <property type="entry name" value="TONB_CTD"/>
    <property type="match status" value="1"/>
</dbReference>
<dbReference type="GO" id="GO:0015031">
    <property type="term" value="P:protein transport"/>
    <property type="evidence" value="ECO:0007669"/>
    <property type="project" value="UniProtKB-KW"/>
</dbReference>
<protein>
    <submittedName>
        <fullName evidence="13">Energy transducer TonB</fullName>
    </submittedName>
</protein>
<dbReference type="GO" id="GO:0098797">
    <property type="term" value="C:plasma membrane protein complex"/>
    <property type="evidence" value="ECO:0007669"/>
    <property type="project" value="TreeGrafter"/>
</dbReference>
<evidence type="ECO:0000256" key="4">
    <source>
        <dbReference type="ARBA" id="ARBA00022475"/>
    </source>
</evidence>
<evidence type="ECO:0000256" key="2">
    <source>
        <dbReference type="ARBA" id="ARBA00006555"/>
    </source>
</evidence>
<evidence type="ECO:0000256" key="3">
    <source>
        <dbReference type="ARBA" id="ARBA00022448"/>
    </source>
</evidence>
<keyword evidence="5" id="KW-0997">Cell inner membrane</keyword>
<dbReference type="GO" id="GO:0055085">
    <property type="term" value="P:transmembrane transport"/>
    <property type="evidence" value="ECO:0007669"/>
    <property type="project" value="InterPro"/>
</dbReference>
<dbReference type="PANTHER" id="PTHR33446">
    <property type="entry name" value="PROTEIN TONB-RELATED"/>
    <property type="match status" value="1"/>
</dbReference>
<proteinExistence type="inferred from homology"/>
<evidence type="ECO:0000256" key="9">
    <source>
        <dbReference type="ARBA" id="ARBA00023136"/>
    </source>
</evidence>
<dbReference type="Pfam" id="PF03544">
    <property type="entry name" value="TonB_C"/>
    <property type="match status" value="1"/>
</dbReference>
<keyword evidence="8 11" id="KW-1133">Transmembrane helix</keyword>
<feature type="domain" description="TonB C-terminal" evidence="12">
    <location>
        <begin position="203"/>
        <end position="292"/>
    </location>
</feature>
<dbReference type="RefSeq" id="WP_348269021.1">
    <property type="nucleotide sequence ID" value="NZ_CP121194.1"/>
</dbReference>
<evidence type="ECO:0000256" key="7">
    <source>
        <dbReference type="ARBA" id="ARBA00022927"/>
    </source>
</evidence>
<dbReference type="InterPro" id="IPR037682">
    <property type="entry name" value="TonB_C"/>
</dbReference>
<evidence type="ECO:0000256" key="6">
    <source>
        <dbReference type="ARBA" id="ARBA00022692"/>
    </source>
</evidence>
<evidence type="ECO:0000256" key="1">
    <source>
        <dbReference type="ARBA" id="ARBA00004383"/>
    </source>
</evidence>
<keyword evidence="9 11" id="KW-0472">Membrane</keyword>
<reference evidence="13" key="1">
    <citation type="submission" date="2023-03" db="EMBL/GenBank/DDBJ databases">
        <title>Edaphobacter sp.</title>
        <authorList>
            <person name="Huber K.J."/>
            <person name="Papendorf J."/>
            <person name="Pilke C."/>
            <person name="Bunk B."/>
            <person name="Sproeer C."/>
            <person name="Pester M."/>
        </authorList>
    </citation>
    <scope>NUCLEOTIDE SEQUENCE</scope>
    <source>
        <strain evidence="13">DSM 109919</strain>
        <strain evidence="14">DSM 109920</strain>
    </source>
</reference>
<keyword evidence="3" id="KW-0813">Transport</keyword>
<comment type="similarity">
    <text evidence="2">Belongs to the TonB family.</text>
</comment>
<dbReference type="InterPro" id="IPR006260">
    <property type="entry name" value="TonB/TolA_C"/>
</dbReference>
<keyword evidence="7" id="KW-0653">Protein transport</keyword>
<feature type="transmembrane region" description="Helical" evidence="11">
    <location>
        <begin position="48"/>
        <end position="69"/>
    </location>
</feature>
<dbReference type="EMBL" id="CP121195">
    <property type="protein sequence ID" value="XBH15012.1"/>
    <property type="molecule type" value="Genomic_DNA"/>
</dbReference>
<evidence type="ECO:0000256" key="10">
    <source>
        <dbReference type="SAM" id="MobiDB-lite"/>
    </source>
</evidence>
<dbReference type="GO" id="GO:0031992">
    <property type="term" value="F:energy transducer activity"/>
    <property type="evidence" value="ECO:0007669"/>
    <property type="project" value="TreeGrafter"/>
</dbReference>
<name>A0AAU7D2K5_9BACT</name>
<keyword evidence="4" id="KW-1003">Cell membrane</keyword>
<accession>A0AAU7DCE6</accession>
<dbReference type="SUPFAM" id="SSF74653">
    <property type="entry name" value="TolA/TonB C-terminal domain"/>
    <property type="match status" value="1"/>
</dbReference>
<dbReference type="NCBIfam" id="TIGR01352">
    <property type="entry name" value="tonB_Cterm"/>
    <property type="match status" value="1"/>
</dbReference>
<dbReference type="KEGG" id="epl:P4G45_07340"/>
<dbReference type="Gene3D" id="3.30.1150.10">
    <property type="match status" value="1"/>
</dbReference>
<organism evidence="13">
    <name type="scientific">Edaphobacter paludis</name>
    <dbReference type="NCBI Taxonomy" id="3035702"/>
    <lineage>
        <taxon>Bacteria</taxon>
        <taxon>Pseudomonadati</taxon>
        <taxon>Acidobacteriota</taxon>
        <taxon>Terriglobia</taxon>
        <taxon>Terriglobales</taxon>
        <taxon>Acidobacteriaceae</taxon>
        <taxon>Edaphobacter</taxon>
    </lineage>
</organism>
<dbReference type="PANTHER" id="PTHR33446:SF2">
    <property type="entry name" value="PROTEIN TONB"/>
    <property type="match status" value="1"/>
</dbReference>
<evidence type="ECO:0000313" key="14">
    <source>
        <dbReference type="EMBL" id="XBH15012.1"/>
    </source>
</evidence>
<evidence type="ECO:0000256" key="11">
    <source>
        <dbReference type="SAM" id="Phobius"/>
    </source>
</evidence>
<dbReference type="AlphaFoldDB" id="A0AAU7D2K5"/>
<gene>
    <name evidence="13" type="ORF">P4G45_07340</name>
    <name evidence="14" type="ORF">P8936_07575</name>
</gene>
<evidence type="ECO:0000313" key="13">
    <source>
        <dbReference type="EMBL" id="XBH11529.1"/>
    </source>
</evidence>
<keyword evidence="6 11" id="KW-0812">Transmembrane</keyword>
<accession>A0AAU7D2K5</accession>
<evidence type="ECO:0000256" key="5">
    <source>
        <dbReference type="ARBA" id="ARBA00022519"/>
    </source>
</evidence>
<dbReference type="InterPro" id="IPR051045">
    <property type="entry name" value="TonB-dependent_transducer"/>
</dbReference>
<evidence type="ECO:0000259" key="12">
    <source>
        <dbReference type="PROSITE" id="PS52015"/>
    </source>
</evidence>
<feature type="compositionally biased region" description="Low complexity" evidence="10">
    <location>
        <begin position="1"/>
        <end position="21"/>
    </location>
</feature>
<feature type="compositionally biased region" description="Pro residues" evidence="10">
    <location>
        <begin position="150"/>
        <end position="164"/>
    </location>
</feature>